<sequence>MCRVVSHSLPERAVSPVVGTVLLVGIVLLLAAVSAGFVFGLTEPQDPAPQATLALEQTDTPGEYRLVHESGDTIDGDRVTLRGVADPDALAGIAFTAGKSVVVQAQSDSVRVIWAEHDGAPSSYVLSTFSPTTTADTLPVGTVFTGAPGGVRQIAGTTGDMTTLATPNEPTALGPATDIDSDGTIEIPYATSGGAIKLVATDGSVETVTTSIPTGAGIDTDKTRLASGTWDGCTGVFFAGDDDDVYCATTGGSTTRIADPGDGGTAILGIGDIDADSNDEFIFADASAQLQYYDSPGGTPTPIGPTLGASTGMGAGTLGDFDSDGQTSVAVVDGGNDIHMVDASSDTKIESSDVVSGTAPSAKQSAVAAADVDDDGADELVYIGDSSGKLRYVDNIDQSAGAWERKFLTDDSGSQVDGDVETGAV</sequence>
<feature type="transmembrane region" description="Helical" evidence="1">
    <location>
        <begin position="21"/>
        <end position="41"/>
    </location>
</feature>
<keyword evidence="1" id="KW-0812">Transmembrane</keyword>
<dbReference type="EMBL" id="BMPD01000001">
    <property type="protein sequence ID" value="GGK53916.1"/>
    <property type="molecule type" value="Genomic_DNA"/>
</dbReference>
<reference evidence="3" key="2">
    <citation type="submission" date="2020-09" db="EMBL/GenBank/DDBJ databases">
        <authorList>
            <person name="Sun Q."/>
            <person name="Ohkuma M."/>
        </authorList>
    </citation>
    <scope>NUCLEOTIDE SEQUENCE</scope>
    <source>
        <strain evidence="3">JCM 19018</strain>
    </source>
</reference>
<dbReference type="InterPro" id="IPR012859">
    <property type="entry name" value="Pilin_N_archaeal"/>
</dbReference>
<feature type="domain" description="Archaeal Type IV pilin N-terminal" evidence="2">
    <location>
        <begin position="12"/>
        <end position="81"/>
    </location>
</feature>
<accession>A0A830EKW8</accession>
<evidence type="ECO:0000259" key="2">
    <source>
        <dbReference type="Pfam" id="PF07790"/>
    </source>
</evidence>
<name>A0A830EKW8_9EURY</name>
<dbReference type="Proteomes" id="UP000614221">
    <property type="component" value="Unassembled WGS sequence"/>
</dbReference>
<dbReference type="SUPFAM" id="SSF89372">
    <property type="entry name" value="Fucose-specific lectin"/>
    <property type="match status" value="1"/>
</dbReference>
<dbReference type="Pfam" id="PF07790">
    <property type="entry name" value="Pilin_N"/>
    <property type="match status" value="1"/>
</dbReference>
<keyword evidence="1" id="KW-1133">Transmembrane helix</keyword>
<comment type="caution">
    <text evidence="3">The sequence shown here is derived from an EMBL/GenBank/DDBJ whole genome shotgun (WGS) entry which is preliminary data.</text>
</comment>
<evidence type="ECO:0000313" key="3">
    <source>
        <dbReference type="EMBL" id="GGK53916.1"/>
    </source>
</evidence>
<gene>
    <name evidence="3" type="ORF">GCM10009067_03030</name>
</gene>
<dbReference type="NCBIfam" id="TIGR02537">
    <property type="entry name" value="arch_flag_Nterm"/>
    <property type="match status" value="1"/>
</dbReference>
<dbReference type="AlphaFoldDB" id="A0A830EKW8"/>
<dbReference type="OrthoDB" id="242670at2157"/>
<keyword evidence="1" id="KW-0472">Membrane</keyword>
<dbReference type="InterPro" id="IPR013373">
    <property type="entry name" value="Flagellin/pilin_N_arc"/>
</dbReference>
<dbReference type="RefSeq" id="WP_188974778.1">
    <property type="nucleotide sequence ID" value="NZ_BMPD01000001.1"/>
</dbReference>
<protein>
    <recommendedName>
        <fullName evidence="2">Archaeal Type IV pilin N-terminal domain-containing protein</fullName>
    </recommendedName>
</protein>
<evidence type="ECO:0000313" key="4">
    <source>
        <dbReference type="Proteomes" id="UP000614221"/>
    </source>
</evidence>
<evidence type="ECO:0000256" key="1">
    <source>
        <dbReference type="SAM" id="Phobius"/>
    </source>
</evidence>
<organism evidence="3 4">
    <name type="scientific">Haloarcula sebkhae</name>
    <dbReference type="NCBI Taxonomy" id="932660"/>
    <lineage>
        <taxon>Archaea</taxon>
        <taxon>Methanobacteriati</taxon>
        <taxon>Methanobacteriota</taxon>
        <taxon>Stenosarchaea group</taxon>
        <taxon>Halobacteria</taxon>
        <taxon>Halobacteriales</taxon>
        <taxon>Haloarculaceae</taxon>
        <taxon>Haloarcula</taxon>
    </lineage>
</organism>
<proteinExistence type="predicted"/>
<reference evidence="3" key="1">
    <citation type="journal article" date="2014" name="Int. J. Syst. Evol. Microbiol.">
        <title>Complete genome sequence of Corynebacterium casei LMG S-19264T (=DSM 44701T), isolated from a smear-ripened cheese.</title>
        <authorList>
            <consortium name="US DOE Joint Genome Institute (JGI-PGF)"/>
            <person name="Walter F."/>
            <person name="Albersmeier A."/>
            <person name="Kalinowski J."/>
            <person name="Ruckert C."/>
        </authorList>
    </citation>
    <scope>NUCLEOTIDE SEQUENCE</scope>
    <source>
        <strain evidence="3">JCM 19018</strain>
    </source>
</reference>